<dbReference type="Proteomes" id="UP001501682">
    <property type="component" value="Unassembled WGS sequence"/>
</dbReference>
<dbReference type="SUPFAM" id="SSF54593">
    <property type="entry name" value="Glyoxalase/Bleomycin resistance protein/Dihydroxybiphenyl dioxygenase"/>
    <property type="match status" value="1"/>
</dbReference>
<dbReference type="PROSITE" id="PS51819">
    <property type="entry name" value="VOC"/>
    <property type="match status" value="1"/>
</dbReference>
<reference evidence="3" key="1">
    <citation type="journal article" date="2019" name="Int. J. Syst. Evol. Microbiol.">
        <title>The Global Catalogue of Microorganisms (GCM) 10K type strain sequencing project: providing services to taxonomists for standard genome sequencing and annotation.</title>
        <authorList>
            <consortium name="The Broad Institute Genomics Platform"/>
            <consortium name="The Broad Institute Genome Sequencing Center for Infectious Disease"/>
            <person name="Wu L."/>
            <person name="Ma J."/>
        </authorList>
    </citation>
    <scope>NUCLEOTIDE SEQUENCE [LARGE SCALE GENOMIC DNA]</scope>
    <source>
        <strain evidence="3">JCM 17633</strain>
    </source>
</reference>
<dbReference type="EMBL" id="BAABCB010000002">
    <property type="protein sequence ID" value="GAA4240211.1"/>
    <property type="molecule type" value="Genomic_DNA"/>
</dbReference>
<dbReference type="Gene3D" id="3.10.180.10">
    <property type="entry name" value="2,3-Dihydroxybiphenyl 1,2-Dioxygenase, domain 1"/>
    <property type="match status" value="1"/>
</dbReference>
<dbReference type="InterPro" id="IPR029068">
    <property type="entry name" value="Glyas_Bleomycin-R_OHBP_Dase"/>
</dbReference>
<organism evidence="2 3">
    <name type="scientific">Winogradskyella damuponensis</name>
    <dbReference type="NCBI Taxonomy" id="943939"/>
    <lineage>
        <taxon>Bacteria</taxon>
        <taxon>Pseudomonadati</taxon>
        <taxon>Bacteroidota</taxon>
        <taxon>Flavobacteriia</taxon>
        <taxon>Flavobacteriales</taxon>
        <taxon>Flavobacteriaceae</taxon>
        <taxon>Winogradskyella</taxon>
    </lineage>
</organism>
<dbReference type="PANTHER" id="PTHR39434:SF1">
    <property type="entry name" value="VOC DOMAIN-CONTAINING PROTEIN"/>
    <property type="match status" value="1"/>
</dbReference>
<comment type="caution">
    <text evidence="2">The sequence shown here is derived from an EMBL/GenBank/DDBJ whole genome shotgun (WGS) entry which is preliminary data.</text>
</comment>
<dbReference type="RefSeq" id="WP_344711918.1">
    <property type="nucleotide sequence ID" value="NZ_BAABCB010000002.1"/>
</dbReference>
<sequence>MALSPFHLAIPVHNLETCRNFYTNTLQLEEGRSSDHWVDYNFFGHQLVIHFKDKTEADTHTNQVDGKAVPVPHFGVVLEWEAFQEFSKLLKSKNIAFIIEPYIRFKGQVGEQATMFFKDPSGNALEFKAFKDMTQLFAK</sequence>
<dbReference type="PANTHER" id="PTHR39434">
    <property type="match status" value="1"/>
</dbReference>
<proteinExistence type="predicted"/>
<gene>
    <name evidence="2" type="ORF">GCM10022292_01770</name>
</gene>
<keyword evidence="3" id="KW-1185">Reference proteome</keyword>
<dbReference type="CDD" id="cd08357">
    <property type="entry name" value="VOC_like"/>
    <property type="match status" value="1"/>
</dbReference>
<feature type="domain" description="VOC" evidence="1">
    <location>
        <begin position="4"/>
        <end position="130"/>
    </location>
</feature>
<protein>
    <submittedName>
        <fullName evidence="2">VOC family protein</fullName>
    </submittedName>
</protein>
<dbReference type="InterPro" id="IPR004360">
    <property type="entry name" value="Glyas_Fos-R_dOase_dom"/>
</dbReference>
<accession>A0ABP8CJY4</accession>
<evidence type="ECO:0000313" key="3">
    <source>
        <dbReference type="Proteomes" id="UP001501682"/>
    </source>
</evidence>
<evidence type="ECO:0000259" key="1">
    <source>
        <dbReference type="PROSITE" id="PS51819"/>
    </source>
</evidence>
<dbReference type="InterPro" id="IPR037523">
    <property type="entry name" value="VOC_core"/>
</dbReference>
<dbReference type="Pfam" id="PF00903">
    <property type="entry name" value="Glyoxalase"/>
    <property type="match status" value="1"/>
</dbReference>
<name>A0ABP8CJY4_9FLAO</name>
<evidence type="ECO:0000313" key="2">
    <source>
        <dbReference type="EMBL" id="GAA4240211.1"/>
    </source>
</evidence>